<keyword evidence="2" id="KW-1185">Reference proteome</keyword>
<name>A0A8J7HL56_9NOST</name>
<accession>A0A8J7HL56</accession>
<sequence length="93" mass="10490">MLNFIHLQQPDPFFETALSLEQITYAQRLQDTVYIYFTGISKPLLLRGQAAEVAWRVIKDNSTTIFDSTWSAAQQTKSAETLSPKEFGTSASE</sequence>
<organism evidence="1 2">
    <name type="scientific">Amazonocrinis nigriterrae CENA67</name>
    <dbReference type="NCBI Taxonomy" id="2794033"/>
    <lineage>
        <taxon>Bacteria</taxon>
        <taxon>Bacillati</taxon>
        <taxon>Cyanobacteriota</taxon>
        <taxon>Cyanophyceae</taxon>
        <taxon>Nostocales</taxon>
        <taxon>Nostocaceae</taxon>
        <taxon>Amazonocrinis</taxon>
        <taxon>Amazonocrinis nigriterrae</taxon>
    </lineage>
</organism>
<dbReference type="EMBL" id="JAECZC010000007">
    <property type="protein sequence ID" value="MBH8561658.1"/>
    <property type="molecule type" value="Genomic_DNA"/>
</dbReference>
<dbReference type="AlphaFoldDB" id="A0A8J7HL56"/>
<proteinExistence type="predicted"/>
<evidence type="ECO:0000313" key="1">
    <source>
        <dbReference type="EMBL" id="MBH8561658.1"/>
    </source>
</evidence>
<dbReference type="RefSeq" id="WP_198123663.1">
    <property type="nucleotide sequence ID" value="NZ_JAECZC010000007.1"/>
</dbReference>
<reference evidence="1 2" key="1">
    <citation type="journal article" date="2021" name="Int. J. Syst. Evol. Microbiol.">
        <title>Amazonocrinis nigriterrae gen. nov., sp. nov., Atlanticothrix silvestris gen. nov., sp. nov. and Dendronalium phyllosphericum gen. nov., sp. nov., nostocacean cyanobacteria from Brazilian environments.</title>
        <authorList>
            <person name="Alvarenga D.O."/>
            <person name="Andreote A.P.D."/>
            <person name="Branco L.H.Z."/>
            <person name="Delbaje E."/>
            <person name="Cruz R.B."/>
            <person name="Varani A.M."/>
            <person name="Fiore M.F."/>
        </authorList>
    </citation>
    <scope>NUCLEOTIDE SEQUENCE [LARGE SCALE GENOMIC DNA]</scope>
    <source>
        <strain evidence="1 2">CENA67</strain>
    </source>
</reference>
<protein>
    <submittedName>
        <fullName evidence="1">Uncharacterized protein</fullName>
    </submittedName>
</protein>
<gene>
    <name evidence="1" type="ORF">I8748_05600</name>
</gene>
<evidence type="ECO:0000313" key="2">
    <source>
        <dbReference type="Proteomes" id="UP000632766"/>
    </source>
</evidence>
<dbReference type="Proteomes" id="UP000632766">
    <property type="component" value="Unassembled WGS sequence"/>
</dbReference>
<comment type="caution">
    <text evidence="1">The sequence shown here is derived from an EMBL/GenBank/DDBJ whole genome shotgun (WGS) entry which is preliminary data.</text>
</comment>